<dbReference type="PRINTS" id="PR00834">
    <property type="entry name" value="PROTEASES2C"/>
</dbReference>
<dbReference type="InterPro" id="IPR009003">
    <property type="entry name" value="Peptidase_S1_PA"/>
</dbReference>
<dbReference type="InterPro" id="IPR051201">
    <property type="entry name" value="Chloro_Bact_Ser_Proteases"/>
</dbReference>
<evidence type="ECO:0000256" key="2">
    <source>
        <dbReference type="ARBA" id="ARBA00022801"/>
    </source>
</evidence>
<dbReference type="PANTHER" id="PTHR43343:SF3">
    <property type="entry name" value="PROTEASE DO-LIKE 8, CHLOROPLASTIC"/>
    <property type="match status" value="1"/>
</dbReference>
<dbReference type="PROSITE" id="PS51257">
    <property type="entry name" value="PROKAR_LIPOPROTEIN"/>
    <property type="match status" value="1"/>
</dbReference>
<evidence type="ECO:0000256" key="1">
    <source>
        <dbReference type="ARBA" id="ARBA00022670"/>
    </source>
</evidence>
<dbReference type="Gene3D" id="2.40.10.120">
    <property type="match status" value="1"/>
</dbReference>
<dbReference type="InterPro" id="IPR006597">
    <property type="entry name" value="Sel1-like"/>
</dbReference>
<proteinExistence type="predicted"/>
<dbReference type="RefSeq" id="WP_344960021.1">
    <property type="nucleotide sequence ID" value="NZ_BAABCX010000008.1"/>
</dbReference>
<organism evidence="3 4">
    <name type="scientific">Zobellella aerophila</name>
    <dbReference type="NCBI Taxonomy" id="870480"/>
    <lineage>
        <taxon>Bacteria</taxon>
        <taxon>Pseudomonadati</taxon>
        <taxon>Pseudomonadota</taxon>
        <taxon>Gammaproteobacteria</taxon>
        <taxon>Aeromonadales</taxon>
        <taxon>Aeromonadaceae</taxon>
        <taxon>Zobellella</taxon>
    </lineage>
</organism>
<keyword evidence="1" id="KW-0645">Protease</keyword>
<keyword evidence="2" id="KW-0378">Hydrolase</keyword>
<dbReference type="Proteomes" id="UP001500795">
    <property type="component" value="Unassembled WGS sequence"/>
</dbReference>
<sequence>MDKIRLLFALFSMFIGGCNLTRDAQYQTAYEAEIQGDDGRAFQYYLRAAQDNGYPEAQFSVASMYLEGRGTRQDTGQAINWFKRVTSAGDPVWSPLAHLQLGAIYQGQFGEQHLDQSQAAEHYRACAEQGDEECARLLALLGRPPALPSPSVSPAIPAIGGVPPPGSAAVELYARREPSVYKIVVYERLGAGLEPISLGSAIAIDPYRVITNYHLVKAGGVPVSINTQGEYVREGDVLVWRVIKTDPRRDLALLELLEPNRQLVFTDAIKSYSQVRVGEKVFAIGSPAGLEKTLTEGIVSALRNDRGVRLIQTTAPITYGSSGGALFDAEGRLIGITTKGIQAGGNFNFAIAVDEVQAFLAE</sequence>
<dbReference type="SMART" id="SM00671">
    <property type="entry name" value="SEL1"/>
    <property type="match status" value="2"/>
</dbReference>
<dbReference type="Gene3D" id="1.25.40.10">
    <property type="entry name" value="Tetratricopeptide repeat domain"/>
    <property type="match status" value="1"/>
</dbReference>
<dbReference type="InterPro" id="IPR011990">
    <property type="entry name" value="TPR-like_helical_dom_sf"/>
</dbReference>
<dbReference type="EMBL" id="BAABCX010000008">
    <property type="protein sequence ID" value="GAA3550831.1"/>
    <property type="molecule type" value="Genomic_DNA"/>
</dbReference>
<comment type="caution">
    <text evidence="3">The sequence shown here is derived from an EMBL/GenBank/DDBJ whole genome shotgun (WGS) entry which is preliminary data.</text>
</comment>
<dbReference type="Pfam" id="PF13365">
    <property type="entry name" value="Trypsin_2"/>
    <property type="match status" value="1"/>
</dbReference>
<dbReference type="Pfam" id="PF08238">
    <property type="entry name" value="Sel1"/>
    <property type="match status" value="3"/>
</dbReference>
<evidence type="ECO:0000313" key="4">
    <source>
        <dbReference type="Proteomes" id="UP001500795"/>
    </source>
</evidence>
<gene>
    <name evidence="3" type="ORF">GCM10022394_33750</name>
</gene>
<evidence type="ECO:0008006" key="5">
    <source>
        <dbReference type="Google" id="ProtNLM"/>
    </source>
</evidence>
<keyword evidence="4" id="KW-1185">Reference proteome</keyword>
<protein>
    <recommendedName>
        <fullName evidence="5">Serine protease</fullName>
    </recommendedName>
</protein>
<reference evidence="4" key="1">
    <citation type="journal article" date="2019" name="Int. J. Syst. Evol. Microbiol.">
        <title>The Global Catalogue of Microorganisms (GCM) 10K type strain sequencing project: providing services to taxonomists for standard genome sequencing and annotation.</title>
        <authorList>
            <consortium name="The Broad Institute Genomics Platform"/>
            <consortium name="The Broad Institute Genome Sequencing Center for Infectious Disease"/>
            <person name="Wu L."/>
            <person name="Ma J."/>
        </authorList>
    </citation>
    <scope>NUCLEOTIDE SEQUENCE [LARGE SCALE GENOMIC DNA]</scope>
    <source>
        <strain evidence="4">JCM 17110</strain>
    </source>
</reference>
<dbReference type="SUPFAM" id="SSF81901">
    <property type="entry name" value="HCP-like"/>
    <property type="match status" value="1"/>
</dbReference>
<dbReference type="InterPro" id="IPR001940">
    <property type="entry name" value="Peptidase_S1C"/>
</dbReference>
<name>A0ABP6WH10_9GAMM</name>
<evidence type="ECO:0000313" key="3">
    <source>
        <dbReference type="EMBL" id="GAA3550831.1"/>
    </source>
</evidence>
<dbReference type="PANTHER" id="PTHR43343">
    <property type="entry name" value="PEPTIDASE S12"/>
    <property type="match status" value="1"/>
</dbReference>
<dbReference type="SUPFAM" id="SSF50494">
    <property type="entry name" value="Trypsin-like serine proteases"/>
    <property type="match status" value="1"/>
</dbReference>
<accession>A0ABP6WH10</accession>